<comment type="caution">
    <text evidence="3">The sequence shown here is derived from an EMBL/GenBank/DDBJ whole genome shotgun (WGS) entry which is preliminary data.</text>
</comment>
<evidence type="ECO:0000256" key="1">
    <source>
        <dbReference type="ARBA" id="ARBA00008779"/>
    </source>
</evidence>
<dbReference type="CDD" id="cd16027">
    <property type="entry name" value="SGSH"/>
    <property type="match status" value="1"/>
</dbReference>
<dbReference type="PROSITE" id="PS51257">
    <property type="entry name" value="PROKAR_LIPOPROTEIN"/>
    <property type="match status" value="1"/>
</dbReference>
<dbReference type="InterPro" id="IPR050738">
    <property type="entry name" value="Sulfatase"/>
</dbReference>
<dbReference type="SUPFAM" id="SSF53649">
    <property type="entry name" value="Alkaline phosphatase-like"/>
    <property type="match status" value="1"/>
</dbReference>
<sequence length="532" mass="59748">MLVSFKNSLAVVALLSWTMACQKTQGHGQEDIKRPNILFCIADDASYQHMSAYGLTDWVQTPAFDEVAAAGVLFLNAYTPNAKCAPSRSCILTGRNPWQLEEAANHVPNFPAKFTTWMEALGANGYQTGYTGKGWSPGNPGSKDGKPRLLTGKAYQDKKLQAPTSSISSTDYAANFKDFLDQRTDDSPFCFWYGGHEPHRSYAYGSGLTQSKKKLSDIDKVPAYWPDNETVRTDMLDYAFEVEYFDQNLGKILSVLKEKGELENTIVIVTSDNGMPFPRVKGHVYEYDNHLPLAIMWPKGIANKGRKIEDFVSFNDFAPTILEAAGVSHQQSTMQEVEGKSLLPLLQSSKSGQTGLGRDHMLVGKERTDVGRPHDQGYPVRGIIKDKYIYTINYQPDRWPGGNPETGYLDTDGSPTKTEVLQARRNGTSDSFWKLAFGKKGSEELYRFDQDPDGVKNLANDPAYKTLKASLKKQLEEELKKQKDPRMFGNGAVFDNYPYSEAKTRNFYERYMRGEDIKAGWVNETDFEKVDQ</sequence>
<accession>A0A316AT53</accession>
<organism evidence="3 4">
    <name type="scientific">Dyadobacter jejuensis</name>
    <dbReference type="NCBI Taxonomy" id="1082580"/>
    <lineage>
        <taxon>Bacteria</taxon>
        <taxon>Pseudomonadati</taxon>
        <taxon>Bacteroidota</taxon>
        <taxon>Cytophagia</taxon>
        <taxon>Cytophagales</taxon>
        <taxon>Spirosomataceae</taxon>
        <taxon>Dyadobacter</taxon>
    </lineage>
</organism>
<evidence type="ECO:0000313" key="3">
    <source>
        <dbReference type="EMBL" id="PWJ60454.1"/>
    </source>
</evidence>
<name>A0A316AT53_9BACT</name>
<dbReference type="GO" id="GO:0004065">
    <property type="term" value="F:arylsulfatase activity"/>
    <property type="evidence" value="ECO:0007669"/>
    <property type="project" value="TreeGrafter"/>
</dbReference>
<dbReference type="Pfam" id="PF00884">
    <property type="entry name" value="Sulfatase"/>
    <property type="match status" value="1"/>
</dbReference>
<keyword evidence="4" id="KW-1185">Reference proteome</keyword>
<evidence type="ECO:0000313" key="4">
    <source>
        <dbReference type="Proteomes" id="UP000245880"/>
    </source>
</evidence>
<dbReference type="InterPro" id="IPR000917">
    <property type="entry name" value="Sulfatase_N"/>
</dbReference>
<dbReference type="PANTHER" id="PTHR42693:SF33">
    <property type="entry name" value="ARYLSULFATASE"/>
    <property type="match status" value="1"/>
</dbReference>
<dbReference type="Proteomes" id="UP000245880">
    <property type="component" value="Unassembled WGS sequence"/>
</dbReference>
<dbReference type="InterPro" id="IPR017850">
    <property type="entry name" value="Alkaline_phosphatase_core_sf"/>
</dbReference>
<dbReference type="PANTHER" id="PTHR42693">
    <property type="entry name" value="ARYLSULFATASE FAMILY MEMBER"/>
    <property type="match status" value="1"/>
</dbReference>
<dbReference type="RefSeq" id="WP_229203176.1">
    <property type="nucleotide sequence ID" value="NZ_QGDT01000001.1"/>
</dbReference>
<comment type="similarity">
    <text evidence="1">Belongs to the sulfatase family.</text>
</comment>
<reference evidence="3 4" key="1">
    <citation type="submission" date="2018-03" db="EMBL/GenBank/DDBJ databases">
        <title>Genomic Encyclopedia of Archaeal and Bacterial Type Strains, Phase II (KMG-II): from individual species to whole genera.</title>
        <authorList>
            <person name="Goeker M."/>
        </authorList>
    </citation>
    <scope>NUCLEOTIDE SEQUENCE [LARGE SCALE GENOMIC DNA]</scope>
    <source>
        <strain evidence="3 4">DSM 100346</strain>
    </source>
</reference>
<feature type="domain" description="Sulfatase N-terminal" evidence="2">
    <location>
        <begin position="35"/>
        <end position="327"/>
    </location>
</feature>
<dbReference type="AlphaFoldDB" id="A0A316AT53"/>
<evidence type="ECO:0000259" key="2">
    <source>
        <dbReference type="Pfam" id="PF00884"/>
    </source>
</evidence>
<dbReference type="EMBL" id="QGDT01000001">
    <property type="protein sequence ID" value="PWJ60454.1"/>
    <property type="molecule type" value="Genomic_DNA"/>
</dbReference>
<gene>
    <name evidence="3" type="ORF">CLV98_101638</name>
</gene>
<protein>
    <submittedName>
        <fullName evidence="3">Arylsulfatase A-like enzyme</fullName>
    </submittedName>
</protein>
<dbReference type="Gene3D" id="3.40.720.10">
    <property type="entry name" value="Alkaline Phosphatase, subunit A"/>
    <property type="match status" value="1"/>
</dbReference>
<proteinExistence type="inferred from homology"/>